<feature type="compositionally biased region" description="Low complexity" evidence="7">
    <location>
        <begin position="551"/>
        <end position="567"/>
    </location>
</feature>
<dbReference type="GO" id="GO:0004553">
    <property type="term" value="F:hydrolase activity, hydrolyzing O-glycosyl compounds"/>
    <property type="evidence" value="ECO:0007669"/>
    <property type="project" value="InterPro"/>
</dbReference>
<accession>A0A0M0LPS3</accession>
<proteinExistence type="inferred from homology"/>
<evidence type="ECO:0000313" key="10">
    <source>
        <dbReference type="Proteomes" id="UP000037460"/>
    </source>
</evidence>
<keyword evidence="3" id="KW-0136">Cellulose degradation</keyword>
<evidence type="ECO:0000256" key="4">
    <source>
        <dbReference type="ARBA" id="ARBA00023277"/>
    </source>
</evidence>
<dbReference type="Gene3D" id="3.20.20.80">
    <property type="entry name" value="Glycosidases"/>
    <property type="match status" value="1"/>
</dbReference>
<evidence type="ECO:0000256" key="1">
    <source>
        <dbReference type="ARBA" id="ARBA00005641"/>
    </source>
</evidence>
<keyword evidence="10" id="KW-1185">Reference proteome</keyword>
<feature type="compositionally biased region" description="Low complexity" evidence="7">
    <location>
        <begin position="502"/>
        <end position="517"/>
    </location>
</feature>
<protein>
    <submittedName>
        <fullName evidence="9">Cellulase (Glycosyl hydrolase family 5) subfamily protein</fullName>
    </submittedName>
</protein>
<comment type="caution">
    <text evidence="9">The sequence shown here is derived from an EMBL/GenBank/DDBJ whole genome shotgun (WGS) entry which is preliminary data.</text>
</comment>
<dbReference type="PANTHER" id="PTHR35923:SF2">
    <property type="entry name" value="ENDOGLUCANASE"/>
    <property type="match status" value="1"/>
</dbReference>
<dbReference type="InterPro" id="IPR017853">
    <property type="entry name" value="GH"/>
</dbReference>
<reference evidence="10" key="1">
    <citation type="journal article" date="2015" name="PLoS Genet.">
        <title>Genome Sequence and Transcriptome Analyses of Chrysochromulina tobin: Metabolic Tools for Enhanced Algal Fitness in the Prominent Order Prymnesiales (Haptophyceae).</title>
        <authorList>
            <person name="Hovde B.T."/>
            <person name="Deodato C.R."/>
            <person name="Hunsperger H.M."/>
            <person name="Ryken S.A."/>
            <person name="Yost W."/>
            <person name="Jha R.K."/>
            <person name="Patterson J."/>
            <person name="Monnat R.J. Jr."/>
            <person name="Barlow S.B."/>
            <person name="Starkenburg S.R."/>
            <person name="Cattolico R.A."/>
        </authorList>
    </citation>
    <scope>NUCLEOTIDE SEQUENCE</scope>
    <source>
        <strain evidence="10">CCMP291</strain>
    </source>
</reference>
<dbReference type="EMBL" id="JWZX01000430">
    <property type="protein sequence ID" value="KOO52986.1"/>
    <property type="molecule type" value="Genomic_DNA"/>
</dbReference>
<evidence type="ECO:0000256" key="7">
    <source>
        <dbReference type="SAM" id="MobiDB-lite"/>
    </source>
</evidence>
<organism evidence="9 10">
    <name type="scientific">Chrysochromulina tobinii</name>
    <dbReference type="NCBI Taxonomy" id="1460289"/>
    <lineage>
        <taxon>Eukaryota</taxon>
        <taxon>Haptista</taxon>
        <taxon>Haptophyta</taxon>
        <taxon>Prymnesiophyceae</taxon>
        <taxon>Prymnesiales</taxon>
        <taxon>Chrysochromulinaceae</taxon>
        <taxon>Chrysochromulina</taxon>
    </lineage>
</organism>
<keyword evidence="5" id="KW-0326">Glycosidase</keyword>
<evidence type="ECO:0000256" key="6">
    <source>
        <dbReference type="ARBA" id="ARBA00023326"/>
    </source>
</evidence>
<dbReference type="InterPro" id="IPR001547">
    <property type="entry name" value="Glyco_hydro_5"/>
</dbReference>
<name>A0A0M0LPS3_9EUKA</name>
<dbReference type="OrthoDB" id="442731at2759"/>
<dbReference type="SUPFAM" id="SSF51445">
    <property type="entry name" value="(Trans)glycosidases"/>
    <property type="match status" value="1"/>
</dbReference>
<dbReference type="Proteomes" id="UP000037460">
    <property type="component" value="Unassembled WGS sequence"/>
</dbReference>
<dbReference type="AlphaFoldDB" id="A0A0M0LPS3"/>
<feature type="compositionally biased region" description="Low complexity" evidence="7">
    <location>
        <begin position="588"/>
        <end position="608"/>
    </location>
</feature>
<dbReference type="PANTHER" id="PTHR35923">
    <property type="entry name" value="MAJOR EXTRACELLULAR ENDOGLUCANASE"/>
    <property type="match status" value="1"/>
</dbReference>
<comment type="similarity">
    <text evidence="1">Belongs to the glycosyl hydrolase 5 (cellulase A) family.</text>
</comment>
<dbReference type="GO" id="GO:0030245">
    <property type="term" value="P:cellulose catabolic process"/>
    <property type="evidence" value="ECO:0007669"/>
    <property type="project" value="UniProtKB-KW"/>
</dbReference>
<keyword evidence="6" id="KW-0624">Polysaccharide degradation</keyword>
<dbReference type="Pfam" id="PF00150">
    <property type="entry name" value="Cellulase"/>
    <property type="match status" value="1"/>
</dbReference>
<feature type="domain" description="Glycoside hydrolase family 5" evidence="8">
    <location>
        <begin position="10"/>
        <end position="280"/>
    </location>
</feature>
<evidence type="ECO:0000256" key="5">
    <source>
        <dbReference type="ARBA" id="ARBA00023295"/>
    </source>
</evidence>
<keyword evidence="4" id="KW-0119">Carbohydrate metabolism</keyword>
<sequence length="659" mass="70864">MESVDGSLRANGHPFQLKGVVWWGAESALGLPGGLERRSVDELLGLVRHYGFNAIKIPFLHQHVLFDEPIPATSFDHGRNPYLLEEGSGRPLKYIDALRVISRRAAGQGLLVWLVAHSLETLWYSRSINELTVLDSWTSVSHRLCPQWNIIGVDLKNLPSAASWGKNTPPSVESEPTDWDVAAARLGDHVNAKCPRWLIGVQGVGATPGAAQDPEMEFATMYPTYHDGENLVGARRRPVELHDPTRLVYMAHSYGPGVHVLPYMESEDFPQNTELVWQEHFLFVLQKAEAREPASLILHLGGPFEGSPRDLAWQTWALQYAKEKSLNLFYDGLNPKSGVGGHSPFEPEQLAAVAAGGHRASRDGPRINNTGGLMRDDWTRTWDAKLQKLMAVQSTHVGTALAVALLSLLLLLRQLGLFVTHCAPVRRWLDARTPSGLLPLTTLVWTLLNVPLATAAVATTALVPLPKSKKSKATNGSAKGAEAEQIEEEEQGLMAALDDAATPTSTGAAAGAAGATAGRKKGGGAKGSTKANGGNQSAEADADSDGLENMPTTHASAGATGSARAPAVAPPPRPKAAEAAMESRRASRGSGAKASSGLSSGRRGAAAAPMVEKDVEDEETFSPREEHRRRAERLTRSSFNPVEEDAEDARHRRTAAMDL</sequence>
<feature type="region of interest" description="Disordered" evidence="7">
    <location>
        <begin position="502"/>
        <end position="659"/>
    </location>
</feature>
<gene>
    <name evidence="9" type="ORF">Ctob_013857</name>
</gene>
<evidence type="ECO:0000259" key="8">
    <source>
        <dbReference type="Pfam" id="PF00150"/>
    </source>
</evidence>
<keyword evidence="2 9" id="KW-0378">Hydrolase</keyword>
<feature type="region of interest" description="Disordered" evidence="7">
    <location>
        <begin position="468"/>
        <end position="490"/>
    </location>
</feature>
<evidence type="ECO:0000256" key="3">
    <source>
        <dbReference type="ARBA" id="ARBA00023001"/>
    </source>
</evidence>
<evidence type="ECO:0000313" key="9">
    <source>
        <dbReference type="EMBL" id="KOO52986.1"/>
    </source>
</evidence>
<evidence type="ECO:0000256" key="2">
    <source>
        <dbReference type="ARBA" id="ARBA00022801"/>
    </source>
</evidence>
<feature type="compositionally biased region" description="Basic and acidic residues" evidence="7">
    <location>
        <begin position="621"/>
        <end position="635"/>
    </location>
</feature>